<reference evidence="2" key="1">
    <citation type="journal article" date="2014" name="Front. Microbiol.">
        <title>High frequency of phylogenetically diverse reductive dehalogenase-homologous genes in deep subseafloor sedimentary metagenomes.</title>
        <authorList>
            <person name="Kawai M."/>
            <person name="Futagami T."/>
            <person name="Toyoda A."/>
            <person name="Takaki Y."/>
            <person name="Nishi S."/>
            <person name="Hori S."/>
            <person name="Arai W."/>
            <person name="Tsubouchi T."/>
            <person name="Morono Y."/>
            <person name="Uchiyama I."/>
            <person name="Ito T."/>
            <person name="Fujiyama A."/>
            <person name="Inagaki F."/>
            <person name="Takami H."/>
        </authorList>
    </citation>
    <scope>NUCLEOTIDE SEQUENCE</scope>
    <source>
        <strain evidence="2">Expedition CK06-06</strain>
    </source>
</reference>
<feature type="non-terminal residue" evidence="2">
    <location>
        <position position="273"/>
    </location>
</feature>
<dbReference type="Pfam" id="PF13086">
    <property type="entry name" value="AAA_11"/>
    <property type="match status" value="1"/>
</dbReference>
<sequence>GYSVTFENAPDRVLRDARWLALQGTSSLFRVGDIFISGAMEITSEGIRVLFPADEIDRLNIDIAAIRRITDIGIDYIMDNRELTEQLLAFLESKVHLENQFLEPLTQYTNAISMKSIGSPIACSDLNPSQRHGIEKALSQRVTFFWGPPGTGKTKTMGALTASLIKNKKRVLLTSLSNMALDQLLLTTLQRLGHAASRISIARLGSTMDEKCQGLSRNAFKKSVFDAKRAGMRWREHVKYASLVAGNFAMLTFPRAADPGQFDYVIADEVSMA</sequence>
<organism evidence="2">
    <name type="scientific">marine sediment metagenome</name>
    <dbReference type="NCBI Taxonomy" id="412755"/>
    <lineage>
        <taxon>unclassified sequences</taxon>
        <taxon>metagenomes</taxon>
        <taxon>ecological metagenomes</taxon>
    </lineage>
</organism>
<dbReference type="InterPro" id="IPR045055">
    <property type="entry name" value="DNA2/NAM7-like"/>
</dbReference>
<accession>X1NLD7</accession>
<dbReference type="SUPFAM" id="SSF52540">
    <property type="entry name" value="P-loop containing nucleoside triphosphate hydrolases"/>
    <property type="match status" value="1"/>
</dbReference>
<evidence type="ECO:0000259" key="1">
    <source>
        <dbReference type="Pfam" id="PF13086"/>
    </source>
</evidence>
<dbReference type="InterPro" id="IPR027417">
    <property type="entry name" value="P-loop_NTPase"/>
</dbReference>
<dbReference type="AlphaFoldDB" id="X1NLD7"/>
<dbReference type="GO" id="GO:0004386">
    <property type="term" value="F:helicase activity"/>
    <property type="evidence" value="ECO:0007669"/>
    <property type="project" value="InterPro"/>
</dbReference>
<proteinExistence type="predicted"/>
<dbReference type="InterPro" id="IPR041677">
    <property type="entry name" value="DNA2/NAM7_AAA_11"/>
</dbReference>
<dbReference type="Gene3D" id="3.40.50.300">
    <property type="entry name" value="P-loop containing nucleotide triphosphate hydrolases"/>
    <property type="match status" value="1"/>
</dbReference>
<gene>
    <name evidence="2" type="ORF">S06H3_34944</name>
</gene>
<feature type="domain" description="DNA2/NAM7 helicase helicase" evidence="1">
    <location>
        <begin position="126"/>
        <end position="208"/>
    </location>
</feature>
<protein>
    <recommendedName>
        <fullName evidence="1">DNA2/NAM7 helicase helicase domain-containing protein</fullName>
    </recommendedName>
</protein>
<name>X1NLD7_9ZZZZ</name>
<dbReference type="PANTHER" id="PTHR10887">
    <property type="entry name" value="DNA2/NAM7 HELICASE FAMILY"/>
    <property type="match status" value="1"/>
</dbReference>
<feature type="non-terminal residue" evidence="2">
    <location>
        <position position="1"/>
    </location>
</feature>
<comment type="caution">
    <text evidence="2">The sequence shown here is derived from an EMBL/GenBank/DDBJ whole genome shotgun (WGS) entry which is preliminary data.</text>
</comment>
<dbReference type="PANTHER" id="PTHR10887:SF495">
    <property type="entry name" value="HELICASE SENATAXIN ISOFORM X1-RELATED"/>
    <property type="match status" value="1"/>
</dbReference>
<evidence type="ECO:0000313" key="2">
    <source>
        <dbReference type="EMBL" id="GAI19479.1"/>
    </source>
</evidence>
<dbReference type="EMBL" id="BARV01021033">
    <property type="protein sequence ID" value="GAI19479.1"/>
    <property type="molecule type" value="Genomic_DNA"/>
</dbReference>